<protein>
    <submittedName>
        <fullName evidence="2">Uncharacterized protein</fullName>
    </submittedName>
</protein>
<comment type="caution">
    <text evidence="2">The sequence shown here is derived from an EMBL/GenBank/DDBJ whole genome shotgun (WGS) entry which is preliminary data.</text>
</comment>
<evidence type="ECO:0000313" key="2">
    <source>
        <dbReference type="EMBL" id="GMT11210.1"/>
    </source>
</evidence>
<reference evidence="2" key="1">
    <citation type="submission" date="2023-10" db="EMBL/GenBank/DDBJ databases">
        <title>Genome assembly of Pristionchus species.</title>
        <authorList>
            <person name="Yoshida K."/>
            <person name="Sommer R.J."/>
        </authorList>
    </citation>
    <scope>NUCLEOTIDE SEQUENCE</scope>
    <source>
        <strain evidence="2">RS5133</strain>
    </source>
</reference>
<dbReference type="EMBL" id="BTSY01000001">
    <property type="protein sequence ID" value="GMT11210.1"/>
    <property type="molecule type" value="Genomic_DNA"/>
</dbReference>
<feature type="non-terminal residue" evidence="2">
    <location>
        <position position="116"/>
    </location>
</feature>
<dbReference type="Proteomes" id="UP001432322">
    <property type="component" value="Unassembled WGS sequence"/>
</dbReference>
<feature type="transmembrane region" description="Helical" evidence="1">
    <location>
        <begin position="80"/>
        <end position="100"/>
    </location>
</feature>
<keyword evidence="1" id="KW-0472">Membrane</keyword>
<organism evidence="2 3">
    <name type="scientific">Pristionchus fissidentatus</name>
    <dbReference type="NCBI Taxonomy" id="1538716"/>
    <lineage>
        <taxon>Eukaryota</taxon>
        <taxon>Metazoa</taxon>
        <taxon>Ecdysozoa</taxon>
        <taxon>Nematoda</taxon>
        <taxon>Chromadorea</taxon>
        <taxon>Rhabditida</taxon>
        <taxon>Rhabditina</taxon>
        <taxon>Diplogasteromorpha</taxon>
        <taxon>Diplogasteroidea</taxon>
        <taxon>Neodiplogasteridae</taxon>
        <taxon>Pristionchus</taxon>
    </lineage>
</organism>
<proteinExistence type="predicted"/>
<name>A0AAV5UV94_9BILA</name>
<keyword evidence="1" id="KW-0812">Transmembrane</keyword>
<gene>
    <name evidence="2" type="ORF">PFISCL1PPCAC_2507</name>
</gene>
<evidence type="ECO:0000256" key="1">
    <source>
        <dbReference type="SAM" id="Phobius"/>
    </source>
</evidence>
<keyword evidence="1" id="KW-1133">Transmembrane helix</keyword>
<sequence length="116" mass="12923">VALLLHVLLQLGHEYRVTRIEWTANTRSILGLKDGVLSAVSLVRLGEHLAASILLDDYVLASSLPLLLRPFRLPLLLSSLTPLTLLLLLLFSSFILQFSLDCHCCYLSSLFILSHL</sequence>
<feature type="non-terminal residue" evidence="2">
    <location>
        <position position="1"/>
    </location>
</feature>
<accession>A0AAV5UV94</accession>
<dbReference type="AlphaFoldDB" id="A0AAV5UV94"/>
<keyword evidence="3" id="KW-1185">Reference proteome</keyword>
<evidence type="ECO:0000313" key="3">
    <source>
        <dbReference type="Proteomes" id="UP001432322"/>
    </source>
</evidence>